<dbReference type="RefSeq" id="WP_343823022.1">
    <property type="nucleotide sequence ID" value="NZ_BAAACI010000001.1"/>
</dbReference>
<feature type="region of interest" description="Disordered" evidence="1">
    <location>
        <begin position="54"/>
        <end position="75"/>
    </location>
</feature>
<evidence type="ECO:0000256" key="1">
    <source>
        <dbReference type="SAM" id="MobiDB-lite"/>
    </source>
</evidence>
<evidence type="ECO:0000313" key="2">
    <source>
        <dbReference type="EMBL" id="GAA0766043.1"/>
    </source>
</evidence>
<feature type="compositionally biased region" description="Basic and acidic residues" evidence="1">
    <location>
        <begin position="56"/>
        <end position="66"/>
    </location>
</feature>
<keyword evidence="3" id="KW-1185">Reference proteome</keyword>
<evidence type="ECO:0000313" key="3">
    <source>
        <dbReference type="Proteomes" id="UP001501047"/>
    </source>
</evidence>
<proteinExistence type="predicted"/>
<comment type="caution">
    <text evidence="2">The sequence shown here is derived from an EMBL/GenBank/DDBJ whole genome shotgun (WGS) entry which is preliminary data.</text>
</comment>
<dbReference type="EMBL" id="BAAACI010000001">
    <property type="protein sequence ID" value="GAA0766043.1"/>
    <property type="molecule type" value="Genomic_DNA"/>
</dbReference>
<protein>
    <submittedName>
        <fullName evidence="2">ATPase</fullName>
    </submittedName>
</protein>
<reference evidence="2 3" key="1">
    <citation type="journal article" date="2019" name="Int. J. Syst. Evol. Microbiol.">
        <title>The Global Catalogue of Microorganisms (GCM) 10K type strain sequencing project: providing services to taxonomists for standard genome sequencing and annotation.</title>
        <authorList>
            <consortium name="The Broad Institute Genomics Platform"/>
            <consortium name="The Broad Institute Genome Sequencing Center for Infectious Disease"/>
            <person name="Wu L."/>
            <person name="Ma J."/>
        </authorList>
    </citation>
    <scope>NUCLEOTIDE SEQUENCE [LARGE SCALE GENOMIC DNA]</scope>
    <source>
        <strain evidence="2 3">JCM 1417</strain>
    </source>
</reference>
<sequence length="108" mass="12010">MALEAINKIQQAESTAKDILDKAVENSKQIISDAQTKGNEEYRTIIENAMKKAKKMKDDAQTKGNEDSQPTMAKGEEEVNNIINTSKEKIDLAVNLVIERIVKFNGNS</sequence>
<dbReference type="Proteomes" id="UP001501047">
    <property type="component" value="Unassembled WGS sequence"/>
</dbReference>
<gene>
    <name evidence="2" type="ORF">GCM10008908_03320</name>
</gene>
<organism evidence="2 3">
    <name type="scientific">Clostridium subterminale</name>
    <dbReference type="NCBI Taxonomy" id="1550"/>
    <lineage>
        <taxon>Bacteria</taxon>
        <taxon>Bacillati</taxon>
        <taxon>Bacillota</taxon>
        <taxon>Clostridia</taxon>
        <taxon>Eubacteriales</taxon>
        <taxon>Clostridiaceae</taxon>
        <taxon>Clostridium</taxon>
    </lineage>
</organism>
<dbReference type="Gene3D" id="1.20.5.2950">
    <property type="match status" value="1"/>
</dbReference>
<name>A0ABN1KH48_CLOSU</name>
<accession>A0ABN1KH48</accession>